<evidence type="ECO:0000256" key="1">
    <source>
        <dbReference type="ARBA" id="ARBA00018672"/>
    </source>
</evidence>
<feature type="domain" description="OmpR/PhoB-type" evidence="9">
    <location>
        <begin position="128"/>
        <end position="225"/>
    </location>
</feature>
<dbReference type="PROSITE" id="PS51755">
    <property type="entry name" value="OMPR_PHOB"/>
    <property type="match status" value="1"/>
</dbReference>
<evidence type="ECO:0000313" key="11">
    <source>
        <dbReference type="Proteomes" id="UP000295500"/>
    </source>
</evidence>
<evidence type="ECO:0000256" key="2">
    <source>
        <dbReference type="ARBA" id="ARBA00023015"/>
    </source>
</evidence>
<dbReference type="EMBL" id="SNXO01000002">
    <property type="protein sequence ID" value="TDP59781.1"/>
    <property type="molecule type" value="Genomic_DNA"/>
</dbReference>
<dbReference type="PROSITE" id="PS50110">
    <property type="entry name" value="RESPONSE_REGULATORY"/>
    <property type="match status" value="1"/>
</dbReference>
<dbReference type="SUPFAM" id="SSF46894">
    <property type="entry name" value="C-terminal effector domain of the bipartite response regulators"/>
    <property type="match status" value="1"/>
</dbReference>
<name>A0A4R6QBN3_9FIRM</name>
<keyword evidence="11" id="KW-1185">Reference proteome</keyword>
<dbReference type="GO" id="GO:0032993">
    <property type="term" value="C:protein-DNA complex"/>
    <property type="evidence" value="ECO:0007669"/>
    <property type="project" value="TreeGrafter"/>
</dbReference>
<dbReference type="GO" id="GO:0000976">
    <property type="term" value="F:transcription cis-regulatory region binding"/>
    <property type="evidence" value="ECO:0007669"/>
    <property type="project" value="TreeGrafter"/>
</dbReference>
<evidence type="ECO:0000256" key="7">
    <source>
        <dbReference type="PROSITE-ProRule" id="PRU01091"/>
    </source>
</evidence>
<keyword evidence="6" id="KW-0597">Phosphoprotein</keyword>
<sequence length="225" mass="25446">MHKILIVEDDKIISGQIKKQLEAWGFRAMVVTDFNSVMTDFADYEPDMVLLDISLPFYNGYHWCTQIREVSKVPIIFISSTADNMNIVMAMNMGADDFIAKPFDLTVLTAKVQALLRRTYDFGGQSEIGVLEHQGAVLNLNDASLSYNGEKIDLTKNEYKILEILMSNKGKVVSRDDIMIKLWETESFVDENTLTVNVARLRKKLEASGLADFIKTKKGMGYVVE</sequence>
<comment type="caution">
    <text evidence="10">The sequence shown here is derived from an EMBL/GenBank/DDBJ whole genome shotgun (WGS) entry which is preliminary data.</text>
</comment>
<accession>A0A4R6QBN3</accession>
<dbReference type="PANTHER" id="PTHR48111">
    <property type="entry name" value="REGULATOR OF RPOS"/>
    <property type="match status" value="1"/>
</dbReference>
<protein>
    <recommendedName>
        <fullName evidence="1">Stage 0 sporulation protein A homolog</fullName>
    </recommendedName>
</protein>
<dbReference type="SMART" id="SM00448">
    <property type="entry name" value="REC"/>
    <property type="match status" value="1"/>
</dbReference>
<dbReference type="RefSeq" id="WP_133527484.1">
    <property type="nucleotide sequence ID" value="NZ_CALCQM010000046.1"/>
</dbReference>
<feature type="DNA-binding region" description="OmpR/PhoB-type" evidence="7">
    <location>
        <begin position="128"/>
        <end position="225"/>
    </location>
</feature>
<feature type="domain" description="Response regulatory" evidence="8">
    <location>
        <begin position="3"/>
        <end position="116"/>
    </location>
</feature>
<dbReference type="GO" id="GO:0006355">
    <property type="term" value="P:regulation of DNA-templated transcription"/>
    <property type="evidence" value="ECO:0007669"/>
    <property type="project" value="InterPro"/>
</dbReference>
<dbReference type="Gene3D" id="3.40.50.2300">
    <property type="match status" value="1"/>
</dbReference>
<dbReference type="CDD" id="cd18159">
    <property type="entry name" value="REC_OmpR_NsrR-like"/>
    <property type="match status" value="1"/>
</dbReference>
<dbReference type="InterPro" id="IPR016032">
    <property type="entry name" value="Sig_transdc_resp-reg_C-effctor"/>
</dbReference>
<evidence type="ECO:0000256" key="3">
    <source>
        <dbReference type="ARBA" id="ARBA00023125"/>
    </source>
</evidence>
<gene>
    <name evidence="10" type="ORF">EV211_10220</name>
</gene>
<dbReference type="OrthoDB" id="9790442at2"/>
<dbReference type="Pfam" id="PF00072">
    <property type="entry name" value="Response_reg"/>
    <property type="match status" value="1"/>
</dbReference>
<dbReference type="InterPro" id="IPR011006">
    <property type="entry name" value="CheY-like_superfamily"/>
</dbReference>
<keyword evidence="4" id="KW-0804">Transcription</keyword>
<dbReference type="SUPFAM" id="SSF52172">
    <property type="entry name" value="CheY-like"/>
    <property type="match status" value="1"/>
</dbReference>
<dbReference type="Gene3D" id="1.10.10.10">
    <property type="entry name" value="Winged helix-like DNA-binding domain superfamily/Winged helix DNA-binding domain"/>
    <property type="match status" value="1"/>
</dbReference>
<evidence type="ECO:0000259" key="9">
    <source>
        <dbReference type="PROSITE" id="PS51755"/>
    </source>
</evidence>
<comment type="function">
    <text evidence="5">May play the central regulatory role in sporulation. It may be an element of the effector pathway responsible for the activation of sporulation genes in response to nutritional stress. Spo0A may act in concert with spo0H (a sigma factor) to control the expression of some genes that are critical to the sporulation process.</text>
</comment>
<evidence type="ECO:0000259" key="8">
    <source>
        <dbReference type="PROSITE" id="PS50110"/>
    </source>
</evidence>
<dbReference type="InterPro" id="IPR001789">
    <property type="entry name" value="Sig_transdc_resp-reg_receiver"/>
</dbReference>
<feature type="modified residue" description="4-aspartylphosphate" evidence="6">
    <location>
        <position position="52"/>
    </location>
</feature>
<dbReference type="Pfam" id="PF00486">
    <property type="entry name" value="Trans_reg_C"/>
    <property type="match status" value="1"/>
</dbReference>
<keyword evidence="3 7" id="KW-0238">DNA-binding</keyword>
<dbReference type="CDD" id="cd00383">
    <property type="entry name" value="trans_reg_C"/>
    <property type="match status" value="1"/>
</dbReference>
<dbReference type="GO" id="GO:0005829">
    <property type="term" value="C:cytosol"/>
    <property type="evidence" value="ECO:0007669"/>
    <property type="project" value="TreeGrafter"/>
</dbReference>
<evidence type="ECO:0000256" key="6">
    <source>
        <dbReference type="PROSITE-ProRule" id="PRU00169"/>
    </source>
</evidence>
<evidence type="ECO:0000313" key="10">
    <source>
        <dbReference type="EMBL" id="TDP59781.1"/>
    </source>
</evidence>
<dbReference type="InterPro" id="IPR039420">
    <property type="entry name" value="WalR-like"/>
</dbReference>
<organism evidence="10 11">
    <name type="scientific">Aminicella lysinilytica</name>
    <dbReference type="NCBI Taxonomy" id="433323"/>
    <lineage>
        <taxon>Bacteria</taxon>
        <taxon>Bacillati</taxon>
        <taxon>Bacillota</taxon>
        <taxon>Clostridia</taxon>
        <taxon>Peptostreptococcales</taxon>
        <taxon>Anaerovoracaceae</taxon>
        <taxon>Aminicella</taxon>
    </lineage>
</organism>
<dbReference type="Proteomes" id="UP000295500">
    <property type="component" value="Unassembled WGS sequence"/>
</dbReference>
<reference evidence="10 11" key="1">
    <citation type="submission" date="2019-03" db="EMBL/GenBank/DDBJ databases">
        <title>Genomic Encyclopedia of Type Strains, Phase IV (KMG-IV): sequencing the most valuable type-strain genomes for metagenomic binning, comparative biology and taxonomic classification.</title>
        <authorList>
            <person name="Goeker M."/>
        </authorList>
    </citation>
    <scope>NUCLEOTIDE SEQUENCE [LARGE SCALE GENOMIC DNA]</scope>
    <source>
        <strain evidence="10 11">DSM 28287</strain>
    </source>
</reference>
<dbReference type="AlphaFoldDB" id="A0A4R6QBN3"/>
<dbReference type="GO" id="GO:0000156">
    <property type="term" value="F:phosphorelay response regulator activity"/>
    <property type="evidence" value="ECO:0007669"/>
    <property type="project" value="TreeGrafter"/>
</dbReference>
<dbReference type="PANTHER" id="PTHR48111:SF43">
    <property type="entry name" value="STAGE 0 SPORULATION PROTEIN A HOMOLOG"/>
    <property type="match status" value="1"/>
</dbReference>
<dbReference type="SMART" id="SM00862">
    <property type="entry name" value="Trans_reg_C"/>
    <property type="match status" value="1"/>
</dbReference>
<evidence type="ECO:0000256" key="4">
    <source>
        <dbReference type="ARBA" id="ARBA00023163"/>
    </source>
</evidence>
<dbReference type="InterPro" id="IPR036388">
    <property type="entry name" value="WH-like_DNA-bd_sf"/>
</dbReference>
<dbReference type="InterPro" id="IPR001867">
    <property type="entry name" value="OmpR/PhoB-type_DNA-bd"/>
</dbReference>
<proteinExistence type="predicted"/>
<evidence type="ECO:0000256" key="5">
    <source>
        <dbReference type="ARBA" id="ARBA00024867"/>
    </source>
</evidence>
<keyword evidence="2" id="KW-0805">Transcription regulation</keyword>